<dbReference type="GeneID" id="94546701"/>
<comment type="subcellular location">
    <subcellularLocation>
        <location evidence="1">Membrane</location>
        <topology evidence="1">Lipid-anchor</topology>
    </subcellularLocation>
</comment>
<proteinExistence type="inferred from homology"/>
<keyword evidence="3" id="KW-0732">Signal</keyword>
<dbReference type="Gene3D" id="3.40.190.10">
    <property type="entry name" value="Periplasmic binding protein-like II"/>
    <property type="match status" value="2"/>
</dbReference>
<dbReference type="SUPFAM" id="SSF53850">
    <property type="entry name" value="Periplasmic binding protein-like II"/>
    <property type="match status" value="1"/>
</dbReference>
<dbReference type="Proteomes" id="UP000254912">
    <property type="component" value="Unassembled WGS sequence"/>
</dbReference>
<keyword evidence="4" id="KW-0472">Membrane</keyword>
<evidence type="ECO:0000256" key="2">
    <source>
        <dbReference type="ARBA" id="ARBA00008973"/>
    </source>
</evidence>
<evidence type="ECO:0000256" key="4">
    <source>
        <dbReference type="ARBA" id="ARBA00023136"/>
    </source>
</evidence>
<keyword evidence="5" id="KW-0564">Palmitate</keyword>
<name>A0A288QAP6_9LACO</name>
<gene>
    <name evidence="7" type="ORF">DFP99_1581</name>
</gene>
<reference evidence="7 8" key="1">
    <citation type="submission" date="2018-07" db="EMBL/GenBank/DDBJ databases">
        <title>Genomic Encyclopedia of Type Strains, Phase III (KMG-III): the genomes of soil and plant-associated and newly described type strains.</title>
        <authorList>
            <person name="Whitman W."/>
        </authorList>
    </citation>
    <scope>NUCLEOTIDE SEQUENCE [LARGE SCALE GENOMIC DNA]</scope>
    <source>
        <strain evidence="7 8">CECT 7031</strain>
    </source>
</reference>
<accession>A0A288QAP6</accession>
<dbReference type="EMBL" id="QRAS01000005">
    <property type="protein sequence ID" value="RDL01110.1"/>
    <property type="molecule type" value="Genomic_DNA"/>
</dbReference>
<evidence type="ECO:0000256" key="1">
    <source>
        <dbReference type="ARBA" id="ARBA00004635"/>
    </source>
</evidence>
<keyword evidence="8" id="KW-1185">Reference proteome</keyword>
<keyword evidence="6" id="KW-0449">Lipoprotein</keyword>
<evidence type="ECO:0000313" key="8">
    <source>
        <dbReference type="Proteomes" id="UP000254912"/>
    </source>
</evidence>
<organism evidence="7 8">
    <name type="scientific">Weissella soli</name>
    <dbReference type="NCBI Taxonomy" id="155866"/>
    <lineage>
        <taxon>Bacteria</taxon>
        <taxon>Bacillati</taxon>
        <taxon>Bacillota</taxon>
        <taxon>Bacilli</taxon>
        <taxon>Lactobacillales</taxon>
        <taxon>Lactobacillaceae</taxon>
        <taxon>Weissella</taxon>
    </lineage>
</organism>
<comment type="caution">
    <text evidence="7">The sequence shown here is derived from an EMBL/GenBank/DDBJ whole genome shotgun (WGS) entry which is preliminary data.</text>
</comment>
<dbReference type="PANTHER" id="PTHR30429:SF1">
    <property type="entry name" value="D-METHIONINE-BINDING LIPOPROTEIN METQ-RELATED"/>
    <property type="match status" value="1"/>
</dbReference>
<protein>
    <submittedName>
        <fullName evidence="7">D-methionine transport system substrate-binding protein</fullName>
    </submittedName>
</protein>
<dbReference type="AlphaFoldDB" id="A0A288QAP6"/>
<evidence type="ECO:0000313" key="7">
    <source>
        <dbReference type="EMBL" id="RDL01110.1"/>
    </source>
</evidence>
<dbReference type="InterPro" id="IPR004872">
    <property type="entry name" value="Lipoprotein_NlpA"/>
</dbReference>
<dbReference type="GO" id="GO:0016020">
    <property type="term" value="C:membrane"/>
    <property type="evidence" value="ECO:0007669"/>
    <property type="project" value="UniProtKB-SubCell"/>
</dbReference>
<dbReference type="KEGG" id="wso:WSWS_01517"/>
<evidence type="ECO:0000256" key="5">
    <source>
        <dbReference type="ARBA" id="ARBA00023139"/>
    </source>
</evidence>
<dbReference type="Pfam" id="PF03180">
    <property type="entry name" value="Lipoprotein_9"/>
    <property type="match status" value="1"/>
</dbReference>
<dbReference type="PANTHER" id="PTHR30429">
    <property type="entry name" value="D-METHIONINE-BINDING LIPOPROTEIN METQ"/>
    <property type="match status" value="1"/>
</dbReference>
<evidence type="ECO:0000256" key="3">
    <source>
        <dbReference type="ARBA" id="ARBA00022729"/>
    </source>
</evidence>
<dbReference type="RefSeq" id="WP_070230678.1">
    <property type="nucleotide sequence ID" value="NZ_BJYO01000007.1"/>
</dbReference>
<comment type="similarity">
    <text evidence="2">Belongs to the NlpA lipoprotein family.</text>
</comment>
<evidence type="ECO:0000256" key="6">
    <source>
        <dbReference type="ARBA" id="ARBA00023288"/>
    </source>
</evidence>
<sequence>MVSKAVTYGIIGVVAVGAIGFGVSHVAGNKTEKVVTVGIVGTADNDLWKIAADTAKEKYNITLKTKQFTDYNQPNIALKNGSIDLNAYQNQVFLTNWNKANGHALKLIGRTVFTPLRFYDKNASKVSEVKDGQTIAVPNDATNEGRALQLLQSAGLIKIKAGVALPTLKDIVENKKHLVIKEVAADQTPAAYKSAGAAVINTNFAKDAKIDLQSAIYVEPVTSTSNKWYIQFAATNKNVNKKLYKEVVKSFQTAKAEKWLEKTWGDAEQPAWTLK</sequence>